<comment type="subcellular location">
    <subcellularLocation>
        <location evidence="10">Cell membrane</location>
        <topology evidence="10">Peripheral membrane protein</topology>
        <orientation evidence="10">Cytoplasmic side</orientation>
    </subcellularLocation>
</comment>
<dbReference type="PANTHER" id="PTHR21015:SF22">
    <property type="entry name" value="GLYCOSYLTRANSFERASE"/>
    <property type="match status" value="1"/>
</dbReference>
<dbReference type="InterPro" id="IPR006009">
    <property type="entry name" value="GlcNAc_MurG"/>
</dbReference>
<name>A0A1M4ZWF3_9HYPH</name>
<comment type="catalytic activity">
    <reaction evidence="10">
        <text>di-trans,octa-cis-undecaprenyl diphospho-N-acetyl-alpha-D-muramoyl-L-alanyl-D-glutamyl-meso-2,6-diaminopimeloyl-D-alanyl-D-alanine + UDP-N-acetyl-alpha-D-glucosamine = di-trans,octa-cis-undecaprenyl diphospho-[N-acetyl-alpha-D-glucosaminyl-(1-&gt;4)]-N-acetyl-alpha-D-muramoyl-L-alanyl-D-glutamyl-meso-2,6-diaminopimeloyl-D-alanyl-D-alanine + UDP + H(+)</text>
        <dbReference type="Rhea" id="RHEA:31227"/>
        <dbReference type="ChEBI" id="CHEBI:15378"/>
        <dbReference type="ChEBI" id="CHEBI:57705"/>
        <dbReference type="ChEBI" id="CHEBI:58223"/>
        <dbReference type="ChEBI" id="CHEBI:61387"/>
        <dbReference type="ChEBI" id="CHEBI:61388"/>
        <dbReference type="EC" id="2.4.1.227"/>
    </reaction>
</comment>
<dbReference type="Gene3D" id="3.40.50.2000">
    <property type="entry name" value="Glycogen Phosphorylase B"/>
    <property type="match status" value="2"/>
</dbReference>
<feature type="binding site" evidence="10">
    <location>
        <position position="123"/>
    </location>
    <ligand>
        <name>UDP-N-acetyl-alpha-D-glucosamine</name>
        <dbReference type="ChEBI" id="CHEBI:57705"/>
    </ligand>
</feature>
<keyword evidence="2 10" id="KW-0132">Cell division</keyword>
<evidence type="ECO:0000256" key="10">
    <source>
        <dbReference type="HAMAP-Rule" id="MF_00033"/>
    </source>
</evidence>
<dbReference type="SUPFAM" id="SSF53756">
    <property type="entry name" value="UDP-Glycosyltransferase/glycogen phosphorylase"/>
    <property type="match status" value="1"/>
</dbReference>
<dbReference type="GO" id="GO:0009252">
    <property type="term" value="P:peptidoglycan biosynthetic process"/>
    <property type="evidence" value="ECO:0007669"/>
    <property type="project" value="UniProtKB-UniRule"/>
</dbReference>
<feature type="binding site" evidence="10">
    <location>
        <begin position="12"/>
        <end position="14"/>
    </location>
    <ligand>
        <name>UDP-N-acetyl-alpha-D-glucosamine</name>
        <dbReference type="ChEBI" id="CHEBI:57705"/>
    </ligand>
</feature>
<dbReference type="GO" id="GO:0005975">
    <property type="term" value="P:carbohydrate metabolic process"/>
    <property type="evidence" value="ECO:0007669"/>
    <property type="project" value="InterPro"/>
</dbReference>
<keyword evidence="4 10" id="KW-0808">Transferase</keyword>
<evidence type="ECO:0000256" key="7">
    <source>
        <dbReference type="ARBA" id="ARBA00023136"/>
    </source>
</evidence>
<keyword evidence="14" id="KW-1185">Reference proteome</keyword>
<comment type="similarity">
    <text evidence="10">Belongs to the glycosyltransferase 28 family. MurG subfamily.</text>
</comment>
<feature type="binding site" evidence="10">
    <location>
        <position position="165"/>
    </location>
    <ligand>
        <name>UDP-N-acetyl-alpha-D-glucosamine</name>
        <dbReference type="ChEBI" id="CHEBI:57705"/>
    </ligand>
</feature>
<evidence type="ECO:0000259" key="11">
    <source>
        <dbReference type="Pfam" id="PF03033"/>
    </source>
</evidence>
<sequence length="368" mass="38670">MAGTILLSAGGTGGHLFPAEALAHVLIARGWTIHLATDHRAETYGQNFPAAETHIIRSATPSVKSPVTIARALWSLYGGYRQSKSMLRRVRPAAAIGFGGYPTVPPLLAAAHLRIPTIVHDANAVLGRANRLLAPRVSVLATSFAEVGYAEGLRTRVVQTGNPVREAVIEASRIPFDPPKGGAPLRLVVFGGSQGARFFSDVMPEALAKLDPADRARLAIVQQCRPEDIERVRAAYAALGVAAELAPFFRDLPARIAASHLVLCRSGASTVSELSVIGRPGIMVPLPHAIDQDQSVNAAVLAKAGGGWVVPQAQLTAERLAQDFSGFLAAPDHLVAAAAAARSVGRPDAAMRLADLVEEVARTKGMSS</sequence>
<keyword evidence="3 10" id="KW-0328">Glycosyltransferase</keyword>
<dbReference type="InterPro" id="IPR007235">
    <property type="entry name" value="Glyco_trans_28_C"/>
</dbReference>
<evidence type="ECO:0000256" key="6">
    <source>
        <dbReference type="ARBA" id="ARBA00022984"/>
    </source>
</evidence>
<feature type="binding site" evidence="10">
    <location>
        <position position="193"/>
    </location>
    <ligand>
        <name>UDP-N-acetyl-alpha-D-glucosamine</name>
        <dbReference type="ChEBI" id="CHEBI:57705"/>
    </ligand>
</feature>
<dbReference type="EC" id="2.4.1.227" evidence="10"/>
<dbReference type="Proteomes" id="UP000184485">
    <property type="component" value="Unassembled WGS sequence"/>
</dbReference>
<feature type="binding site" evidence="10">
    <location>
        <position position="294"/>
    </location>
    <ligand>
        <name>UDP-N-acetyl-alpha-D-glucosamine</name>
        <dbReference type="ChEBI" id="CHEBI:57705"/>
    </ligand>
</feature>
<accession>A0A1M4ZWF3</accession>
<evidence type="ECO:0000313" key="14">
    <source>
        <dbReference type="Proteomes" id="UP000184485"/>
    </source>
</evidence>
<dbReference type="CDD" id="cd03785">
    <property type="entry name" value="GT28_MurG"/>
    <property type="match status" value="1"/>
</dbReference>
<comment type="pathway">
    <text evidence="10">Cell wall biogenesis; peptidoglycan biosynthesis.</text>
</comment>
<dbReference type="RefSeq" id="WP_073052430.1">
    <property type="nucleotide sequence ID" value="NZ_FQUP01000001.1"/>
</dbReference>
<keyword evidence="8 10" id="KW-0131">Cell cycle</keyword>
<evidence type="ECO:0000313" key="13">
    <source>
        <dbReference type="EMBL" id="SHF22305.1"/>
    </source>
</evidence>
<evidence type="ECO:0000256" key="8">
    <source>
        <dbReference type="ARBA" id="ARBA00023306"/>
    </source>
</evidence>
<dbReference type="PANTHER" id="PTHR21015">
    <property type="entry name" value="UDP-N-ACETYLGLUCOSAMINE--N-ACETYLMURAMYL-(PENTAPEPTIDE) PYROPHOSPHORYL-UNDECAPRENOL N-ACETYLGLUCOSAMINE TRANSFERASE 1"/>
    <property type="match status" value="1"/>
</dbReference>
<proteinExistence type="inferred from homology"/>
<dbReference type="GO" id="GO:0051991">
    <property type="term" value="F:UDP-N-acetyl-D-glucosamine:N-acetylmuramoyl-L-alanyl-D-glutamyl-meso-2,6-diaminopimelyl-D-alanyl-D-alanine-diphosphoundecaprenol 4-beta-N-acetylglucosaminlytransferase activity"/>
    <property type="evidence" value="ECO:0007669"/>
    <property type="project" value="RHEA"/>
</dbReference>
<feature type="domain" description="Glycosyltransferase family 28 N-terminal" evidence="11">
    <location>
        <begin position="5"/>
        <end position="137"/>
    </location>
</feature>
<evidence type="ECO:0000256" key="5">
    <source>
        <dbReference type="ARBA" id="ARBA00022960"/>
    </source>
</evidence>
<keyword evidence="6 10" id="KW-0573">Peptidoglycan synthesis</keyword>
<keyword evidence="9 10" id="KW-0961">Cell wall biogenesis/degradation</keyword>
<dbReference type="EMBL" id="FQUP01000001">
    <property type="protein sequence ID" value="SHF22305.1"/>
    <property type="molecule type" value="Genomic_DNA"/>
</dbReference>
<evidence type="ECO:0000259" key="12">
    <source>
        <dbReference type="Pfam" id="PF04101"/>
    </source>
</evidence>
<dbReference type="OrthoDB" id="9808936at2"/>
<dbReference type="GO" id="GO:0051301">
    <property type="term" value="P:cell division"/>
    <property type="evidence" value="ECO:0007669"/>
    <property type="project" value="UniProtKB-KW"/>
</dbReference>
<comment type="caution">
    <text evidence="10">Lacks conserved residue(s) required for the propagation of feature annotation.</text>
</comment>
<comment type="function">
    <text evidence="10">Cell wall formation. Catalyzes the transfer of a GlcNAc subunit on undecaprenyl-pyrophosphoryl-MurNAc-pentapeptide (lipid intermediate I) to form undecaprenyl-pyrophosphoryl-MurNAc-(pentapeptide)GlcNAc (lipid intermediate II).</text>
</comment>
<dbReference type="GO" id="GO:0071555">
    <property type="term" value="P:cell wall organization"/>
    <property type="evidence" value="ECO:0007669"/>
    <property type="project" value="UniProtKB-KW"/>
</dbReference>
<evidence type="ECO:0000256" key="4">
    <source>
        <dbReference type="ARBA" id="ARBA00022679"/>
    </source>
</evidence>
<dbReference type="AlphaFoldDB" id="A0A1M4ZWF3"/>
<dbReference type="Pfam" id="PF04101">
    <property type="entry name" value="Glyco_tran_28_C"/>
    <property type="match status" value="1"/>
</dbReference>
<evidence type="ECO:0000256" key="1">
    <source>
        <dbReference type="ARBA" id="ARBA00022475"/>
    </source>
</evidence>
<dbReference type="UniPathway" id="UPA00219"/>
<dbReference type="NCBIfam" id="TIGR01133">
    <property type="entry name" value="murG"/>
    <property type="match status" value="1"/>
</dbReference>
<dbReference type="GO" id="GO:0008360">
    <property type="term" value="P:regulation of cell shape"/>
    <property type="evidence" value="ECO:0007669"/>
    <property type="project" value="UniProtKB-KW"/>
</dbReference>
<dbReference type="STRING" id="1122133.SAMN02745157_1943"/>
<dbReference type="GO" id="GO:0005886">
    <property type="term" value="C:plasma membrane"/>
    <property type="evidence" value="ECO:0007669"/>
    <property type="project" value="UniProtKB-SubCell"/>
</dbReference>
<dbReference type="InterPro" id="IPR004276">
    <property type="entry name" value="GlycoTrans_28_N"/>
</dbReference>
<dbReference type="Pfam" id="PF03033">
    <property type="entry name" value="Glyco_transf_28"/>
    <property type="match status" value="1"/>
</dbReference>
<reference evidence="13 14" key="1">
    <citation type="submission" date="2016-11" db="EMBL/GenBank/DDBJ databases">
        <authorList>
            <person name="Jaros S."/>
            <person name="Januszkiewicz K."/>
            <person name="Wedrychowicz H."/>
        </authorList>
    </citation>
    <scope>NUCLEOTIDE SEQUENCE [LARGE SCALE GENOMIC DNA]</scope>
    <source>
        <strain evidence="13 14">DSM 19436</strain>
    </source>
</reference>
<keyword evidence="5 10" id="KW-0133">Cell shape</keyword>
<organism evidence="13 14">
    <name type="scientific">Kaistia soli DSM 19436</name>
    <dbReference type="NCBI Taxonomy" id="1122133"/>
    <lineage>
        <taxon>Bacteria</taxon>
        <taxon>Pseudomonadati</taxon>
        <taxon>Pseudomonadota</taxon>
        <taxon>Alphaproteobacteria</taxon>
        <taxon>Hyphomicrobiales</taxon>
        <taxon>Kaistiaceae</taxon>
        <taxon>Kaistia</taxon>
    </lineage>
</organism>
<dbReference type="HAMAP" id="MF_00033">
    <property type="entry name" value="MurG"/>
    <property type="match status" value="1"/>
</dbReference>
<evidence type="ECO:0000256" key="9">
    <source>
        <dbReference type="ARBA" id="ARBA00023316"/>
    </source>
</evidence>
<keyword evidence="1 10" id="KW-1003">Cell membrane</keyword>
<feature type="domain" description="Glycosyl transferase family 28 C-terminal" evidence="12">
    <location>
        <begin position="187"/>
        <end position="351"/>
    </location>
</feature>
<gene>
    <name evidence="10" type="primary">murG</name>
    <name evidence="13" type="ORF">SAMN02745157_1943</name>
</gene>
<evidence type="ECO:0000256" key="2">
    <source>
        <dbReference type="ARBA" id="ARBA00022618"/>
    </source>
</evidence>
<keyword evidence="7 10" id="KW-0472">Membrane</keyword>
<dbReference type="GO" id="GO:0050511">
    <property type="term" value="F:undecaprenyldiphospho-muramoylpentapeptide beta-N-acetylglucosaminyltransferase activity"/>
    <property type="evidence" value="ECO:0007669"/>
    <property type="project" value="UniProtKB-UniRule"/>
</dbReference>
<evidence type="ECO:0000256" key="3">
    <source>
        <dbReference type="ARBA" id="ARBA00022676"/>
    </source>
</evidence>
<protein>
    <recommendedName>
        <fullName evidence="10">UDP-N-acetylglucosamine--N-acetylmuramyl-(pentapeptide) pyrophosphoryl-undecaprenol N-acetylglucosamine transferase</fullName>
        <ecNumber evidence="10">2.4.1.227</ecNumber>
    </recommendedName>
    <alternativeName>
        <fullName evidence="10">Undecaprenyl-PP-MurNAc-pentapeptide-UDPGlcNAc GlcNAc transferase</fullName>
    </alternativeName>
</protein>